<evidence type="ECO:0000313" key="2">
    <source>
        <dbReference type="EMBL" id="MEQ2205603.1"/>
    </source>
</evidence>
<reference evidence="2 3" key="1">
    <citation type="submission" date="2021-06" db="EMBL/GenBank/DDBJ databases">
        <authorList>
            <person name="Palmer J.M."/>
        </authorList>
    </citation>
    <scope>NUCLEOTIDE SEQUENCE [LARGE SCALE GENOMIC DNA]</scope>
    <source>
        <strain evidence="2 3">XC_2019</strain>
        <tissue evidence="2">Muscle</tissue>
    </source>
</reference>
<evidence type="ECO:0000256" key="1">
    <source>
        <dbReference type="SAM" id="MobiDB-lite"/>
    </source>
</evidence>
<protein>
    <submittedName>
        <fullName evidence="2">Uncharacterized protein</fullName>
    </submittedName>
</protein>
<dbReference type="EMBL" id="JAHRIN010042165">
    <property type="protein sequence ID" value="MEQ2205603.1"/>
    <property type="molecule type" value="Genomic_DNA"/>
</dbReference>
<organism evidence="2 3">
    <name type="scientific">Xenoophorus captivus</name>
    <dbReference type="NCBI Taxonomy" id="1517983"/>
    <lineage>
        <taxon>Eukaryota</taxon>
        <taxon>Metazoa</taxon>
        <taxon>Chordata</taxon>
        <taxon>Craniata</taxon>
        <taxon>Vertebrata</taxon>
        <taxon>Euteleostomi</taxon>
        <taxon>Actinopterygii</taxon>
        <taxon>Neopterygii</taxon>
        <taxon>Teleostei</taxon>
        <taxon>Neoteleostei</taxon>
        <taxon>Acanthomorphata</taxon>
        <taxon>Ovalentaria</taxon>
        <taxon>Atherinomorphae</taxon>
        <taxon>Cyprinodontiformes</taxon>
        <taxon>Goodeidae</taxon>
        <taxon>Xenoophorus</taxon>
    </lineage>
</organism>
<comment type="caution">
    <text evidence="2">The sequence shown here is derived from an EMBL/GenBank/DDBJ whole genome shotgun (WGS) entry which is preliminary data.</text>
</comment>
<feature type="compositionally biased region" description="Polar residues" evidence="1">
    <location>
        <begin position="12"/>
        <end position="31"/>
    </location>
</feature>
<gene>
    <name evidence="2" type="ORF">XENOCAPTIV_005155</name>
</gene>
<proteinExistence type="predicted"/>
<sequence>MAREKPTEPVHLTSTPSRKPQTLPFQPQCEPSSPGPIKTSPGSNSSTIDGDMMEQKLLQEEVLAGSANYRLPAEQHAEKDPATPAASYCHVSTQTSPLVTDSDTQTDVQHLSLIAAAKTPPRDKLSRQISFPNANPDATLKDAFNKLSKERQHHYSSIRSKLEHMVTSLTEKRELADVTNVTQGLGAHSSRQRIHKDCVLGTNPRLPAESGGMGTWPRARCVH</sequence>
<accession>A0ABV0RDH3</accession>
<name>A0ABV0RDH3_9TELE</name>
<dbReference type="Proteomes" id="UP001434883">
    <property type="component" value="Unassembled WGS sequence"/>
</dbReference>
<feature type="region of interest" description="Disordered" evidence="1">
    <location>
        <begin position="1"/>
        <end position="54"/>
    </location>
</feature>
<keyword evidence="3" id="KW-1185">Reference proteome</keyword>
<evidence type="ECO:0000313" key="3">
    <source>
        <dbReference type="Proteomes" id="UP001434883"/>
    </source>
</evidence>